<organism evidence="11">
    <name type="scientific">Gongylonema pulchrum</name>
    <dbReference type="NCBI Taxonomy" id="637853"/>
    <lineage>
        <taxon>Eukaryota</taxon>
        <taxon>Metazoa</taxon>
        <taxon>Ecdysozoa</taxon>
        <taxon>Nematoda</taxon>
        <taxon>Chromadorea</taxon>
        <taxon>Rhabditida</taxon>
        <taxon>Spirurina</taxon>
        <taxon>Spiruromorpha</taxon>
        <taxon>Spiruroidea</taxon>
        <taxon>Gongylonematidae</taxon>
        <taxon>Gongylonema</taxon>
    </lineage>
</organism>
<evidence type="ECO:0000256" key="5">
    <source>
        <dbReference type="ARBA" id="ARBA00022692"/>
    </source>
</evidence>
<proteinExistence type="inferred from homology"/>
<dbReference type="PANTHER" id="PTHR11214:SF378">
    <property type="entry name" value="BETA-1,3-GALACTOSYLTRANSFERASE 4"/>
    <property type="match status" value="1"/>
</dbReference>
<dbReference type="AlphaFoldDB" id="A0A183DED3"/>
<keyword evidence="6" id="KW-0735">Signal-anchor</keyword>
<protein>
    <recommendedName>
        <fullName evidence="10">Hexosyltransferase</fullName>
        <ecNumber evidence="10">2.4.1.-</ecNumber>
    </recommendedName>
</protein>
<comment type="subcellular location">
    <subcellularLocation>
        <location evidence="1 10">Golgi apparatus membrane</location>
        <topology evidence="1 10">Single-pass type II membrane protein</topology>
    </subcellularLocation>
</comment>
<evidence type="ECO:0000256" key="9">
    <source>
        <dbReference type="ARBA" id="ARBA00023136"/>
    </source>
</evidence>
<evidence type="ECO:0000256" key="8">
    <source>
        <dbReference type="ARBA" id="ARBA00023034"/>
    </source>
</evidence>
<accession>A0A183DED3</accession>
<comment type="similarity">
    <text evidence="2 10">Belongs to the glycosyltransferase 31 family.</text>
</comment>
<dbReference type="GO" id="GO:0016758">
    <property type="term" value="F:hexosyltransferase activity"/>
    <property type="evidence" value="ECO:0007669"/>
    <property type="project" value="InterPro"/>
</dbReference>
<evidence type="ECO:0000256" key="3">
    <source>
        <dbReference type="ARBA" id="ARBA00022676"/>
    </source>
</evidence>
<keyword evidence="5" id="KW-0812">Transmembrane</keyword>
<evidence type="ECO:0000256" key="10">
    <source>
        <dbReference type="RuleBase" id="RU363063"/>
    </source>
</evidence>
<keyword evidence="9" id="KW-0472">Membrane</keyword>
<dbReference type="InterPro" id="IPR002659">
    <property type="entry name" value="Glyco_trans_31"/>
</dbReference>
<evidence type="ECO:0000256" key="6">
    <source>
        <dbReference type="ARBA" id="ARBA00022968"/>
    </source>
</evidence>
<dbReference type="Pfam" id="PF01762">
    <property type="entry name" value="Galactosyl_T"/>
    <property type="match status" value="1"/>
</dbReference>
<keyword evidence="7" id="KW-1133">Transmembrane helix</keyword>
<dbReference type="GO" id="GO:0000139">
    <property type="term" value="C:Golgi membrane"/>
    <property type="evidence" value="ECO:0007669"/>
    <property type="project" value="UniProtKB-SubCell"/>
</dbReference>
<dbReference type="WBParaSite" id="GPUH_0000708301-mRNA-1">
    <property type="protein sequence ID" value="GPUH_0000708301-mRNA-1"/>
    <property type="gene ID" value="GPUH_0000708301"/>
</dbReference>
<evidence type="ECO:0000256" key="4">
    <source>
        <dbReference type="ARBA" id="ARBA00022679"/>
    </source>
</evidence>
<reference evidence="11" key="1">
    <citation type="submission" date="2016-06" db="UniProtKB">
        <authorList>
            <consortium name="WormBaseParasite"/>
        </authorList>
    </citation>
    <scope>IDENTIFICATION</scope>
</reference>
<evidence type="ECO:0000313" key="11">
    <source>
        <dbReference type="WBParaSite" id="GPUH_0000708301-mRNA-1"/>
    </source>
</evidence>
<keyword evidence="4" id="KW-0808">Transferase</keyword>
<name>A0A183DED3_9BILA</name>
<keyword evidence="8 10" id="KW-0333">Golgi apparatus</keyword>
<dbReference type="GO" id="GO:0006493">
    <property type="term" value="P:protein O-linked glycosylation"/>
    <property type="evidence" value="ECO:0007669"/>
    <property type="project" value="TreeGrafter"/>
</dbReference>
<sequence length="185" mass="21487">LANYLERSLFPLRLLCYTQYELLTVPSGSSVDSDSCLRRFFPFSKAKNSQIKKCLHREPTRLLIGPKIERYHRKISVVRSAPTSLDYRDYIRETWKTDMEPDIPVIFVLGTGTYDPAHEAQTYQDIMQFDFVDSYFNLTLKMTSVYRYLLSEFPELTEIIVINDDAIVNATALRRVSTFSAYPVS</sequence>
<dbReference type="PANTHER" id="PTHR11214">
    <property type="entry name" value="BETA-1,3-N-ACETYLGLUCOSAMINYLTRANSFERASE"/>
    <property type="match status" value="1"/>
</dbReference>
<keyword evidence="3 10" id="KW-0328">Glycosyltransferase</keyword>
<dbReference type="EC" id="2.4.1.-" evidence="10"/>
<evidence type="ECO:0000256" key="1">
    <source>
        <dbReference type="ARBA" id="ARBA00004323"/>
    </source>
</evidence>
<evidence type="ECO:0000256" key="2">
    <source>
        <dbReference type="ARBA" id="ARBA00008661"/>
    </source>
</evidence>
<evidence type="ECO:0000256" key="7">
    <source>
        <dbReference type="ARBA" id="ARBA00022989"/>
    </source>
</evidence>